<dbReference type="InterPro" id="IPR013083">
    <property type="entry name" value="Znf_RING/FYVE/PHD"/>
</dbReference>
<dbReference type="CDD" id="cd16702">
    <property type="entry name" value="RING_CH-C4HC3_MARCH6"/>
    <property type="match status" value="1"/>
</dbReference>
<feature type="transmembrane region" description="Helical" evidence="5">
    <location>
        <begin position="435"/>
        <end position="458"/>
    </location>
</feature>
<dbReference type="AlphaFoldDB" id="A0AAV8G7P4"/>
<feature type="transmembrane region" description="Helical" evidence="5">
    <location>
        <begin position="749"/>
        <end position="772"/>
    </location>
</feature>
<evidence type="ECO:0000313" key="7">
    <source>
        <dbReference type="EMBL" id="KAJ4799103.1"/>
    </source>
</evidence>
<protein>
    <submittedName>
        <fullName evidence="7">RING/FYVE/PHD zinc finger superfamily protein</fullName>
    </submittedName>
</protein>
<keyword evidence="5" id="KW-0812">Transmembrane</keyword>
<dbReference type="InterPro" id="IPR011016">
    <property type="entry name" value="Znf_RING-CH"/>
</dbReference>
<proteinExistence type="predicted"/>
<organism evidence="7 8">
    <name type="scientific">Rhynchospora pubera</name>
    <dbReference type="NCBI Taxonomy" id="906938"/>
    <lineage>
        <taxon>Eukaryota</taxon>
        <taxon>Viridiplantae</taxon>
        <taxon>Streptophyta</taxon>
        <taxon>Embryophyta</taxon>
        <taxon>Tracheophyta</taxon>
        <taxon>Spermatophyta</taxon>
        <taxon>Magnoliopsida</taxon>
        <taxon>Liliopsida</taxon>
        <taxon>Poales</taxon>
        <taxon>Cyperaceae</taxon>
        <taxon>Cyperoideae</taxon>
        <taxon>Rhynchosporeae</taxon>
        <taxon>Rhynchospora</taxon>
    </lineage>
</organism>
<keyword evidence="2" id="KW-0863">Zinc-finger</keyword>
<dbReference type="GO" id="GO:0036503">
    <property type="term" value="P:ERAD pathway"/>
    <property type="evidence" value="ECO:0007669"/>
    <property type="project" value="TreeGrafter"/>
</dbReference>
<feature type="transmembrane region" description="Helical" evidence="5">
    <location>
        <begin position="283"/>
        <end position="302"/>
    </location>
</feature>
<dbReference type="GO" id="GO:0005789">
    <property type="term" value="C:endoplasmic reticulum membrane"/>
    <property type="evidence" value="ECO:0007669"/>
    <property type="project" value="TreeGrafter"/>
</dbReference>
<keyword evidence="5" id="KW-1133">Transmembrane helix</keyword>
<feature type="transmembrane region" description="Helical" evidence="5">
    <location>
        <begin position="377"/>
        <end position="397"/>
    </location>
</feature>
<feature type="transmembrane region" description="Helical" evidence="5">
    <location>
        <begin position="784"/>
        <end position="803"/>
    </location>
</feature>
<feature type="transmembrane region" description="Helical" evidence="5">
    <location>
        <begin position="173"/>
        <end position="195"/>
    </location>
</feature>
<evidence type="ECO:0000256" key="1">
    <source>
        <dbReference type="ARBA" id="ARBA00022723"/>
    </source>
</evidence>
<dbReference type="PANTHER" id="PTHR13145:SF2">
    <property type="entry name" value="RING-CH-TYPE DOMAIN-CONTAINING PROTEIN"/>
    <property type="match status" value="1"/>
</dbReference>
<evidence type="ECO:0000256" key="3">
    <source>
        <dbReference type="ARBA" id="ARBA00022833"/>
    </source>
</evidence>
<comment type="caution">
    <text evidence="7">The sequence shown here is derived from an EMBL/GenBank/DDBJ whole genome shotgun (WGS) entry which is preliminary data.</text>
</comment>
<dbReference type="PROSITE" id="PS51292">
    <property type="entry name" value="ZF_RING_CH"/>
    <property type="match status" value="1"/>
</dbReference>
<dbReference type="SUPFAM" id="SSF57850">
    <property type="entry name" value="RING/U-box"/>
    <property type="match status" value="1"/>
</dbReference>
<evidence type="ECO:0000256" key="2">
    <source>
        <dbReference type="ARBA" id="ARBA00022771"/>
    </source>
</evidence>
<dbReference type="PANTHER" id="PTHR13145">
    <property type="entry name" value="SSM4 PROTEIN"/>
    <property type="match status" value="1"/>
</dbReference>
<sequence length="835" mass="94748">MASGAASDQTIPSTSSGASPPQVQSLTTIHSGAEVHDEEEEDQCRICRCVATSEDPLRYPCACSGSIRFVHQDCLLQWLNHSGTRHCEVCGHTFSFQLTYAEKTPSRLSFVEQLSWVGAKTWTGLQFSARLAIVLFVWLVMVPLVTAQIWDMIFIKSFRELGGFLWFHSYRTMFHKVVHGQVIFFSSMFAGAALFMRWEVLGENRIRVVDGGPNEDVQFVRNESFHEIIGMRGPAIHLAKRAFQVQLRIALVLFVGLFLPFSWGRIILNYGLTGHASDWTTLAVGYLSILGPVGIFMVLQFVKNTGLTGSAIVKALSAWVRFVLKLLKQGFVIMVVLGAFPWFCGWWLHICTMKMAQVQVKDPNISFLFGLHPLRMLAWWACGILSLVVLRNFLLIISKKLREGTLDFLQIPTGIDLNSIREYTAASLHENAYRVLLHTGVFMILMVVLVFLPFKLVWHTVPSFFPLNYILCYPLDELRWTCLRSFTGSVLSRQLNIRSAFKFLLHHWLSFVGGALDLEHFLLPMDEDANRNASTSRFNVAKECQDHQVSSELQAVLKIAALIILGTISLVLLTAMMIVPISLGRAVFSLILWIPTFNIMGRNDEINFLLGCYIISKGRVVIRSLVIVVGTRRVHSVVQLAGKYCIVGLKSSVLLFISVLIIPLLTGLLLDLTIEMPLGVSINEGRMDQRPVFYFPRIWVFGCVPLIIWIREVLSDVQGEIFGDWHVKLTRVKADGFSNLKAVWVLCDILYPLLSYLLNWLCIPYVLAMGVFPLLGYSNRANSSVYHFAWIGYRVFLVLCLMFKKLHIWLSSLHDRMRDDRYLIGRTLRNYQEDS</sequence>
<evidence type="ECO:0000256" key="4">
    <source>
        <dbReference type="SAM" id="MobiDB-lite"/>
    </source>
</evidence>
<keyword evidence="3" id="KW-0862">Zinc</keyword>
<dbReference type="EMBL" id="JAMFTS010000002">
    <property type="protein sequence ID" value="KAJ4799103.1"/>
    <property type="molecule type" value="Genomic_DNA"/>
</dbReference>
<evidence type="ECO:0000256" key="5">
    <source>
        <dbReference type="SAM" id="Phobius"/>
    </source>
</evidence>
<feature type="transmembrane region" description="Helical" evidence="5">
    <location>
        <begin position="331"/>
        <end position="350"/>
    </location>
</feature>
<name>A0AAV8G7P4_9POAL</name>
<dbReference type="Pfam" id="PF12906">
    <property type="entry name" value="RINGv"/>
    <property type="match status" value="1"/>
</dbReference>
<reference evidence="7" key="1">
    <citation type="submission" date="2022-08" db="EMBL/GenBank/DDBJ databases">
        <authorList>
            <person name="Marques A."/>
        </authorList>
    </citation>
    <scope>NUCLEOTIDE SEQUENCE</scope>
    <source>
        <strain evidence="7">RhyPub2mFocal</strain>
        <tissue evidence="7">Leaves</tissue>
    </source>
</reference>
<feature type="transmembrane region" description="Helical" evidence="5">
    <location>
        <begin position="131"/>
        <end position="153"/>
    </location>
</feature>
<dbReference type="Gene3D" id="3.30.40.10">
    <property type="entry name" value="Zinc/RING finger domain, C3HC4 (zinc finger)"/>
    <property type="match status" value="1"/>
</dbReference>
<keyword evidence="1" id="KW-0479">Metal-binding</keyword>
<dbReference type="InterPro" id="IPR056521">
    <property type="entry name" value="MARCHF6-like_C"/>
</dbReference>
<gene>
    <name evidence="7" type="ORF">LUZ62_050349</name>
</gene>
<feature type="transmembrane region" description="Helical" evidence="5">
    <location>
        <begin position="555"/>
        <end position="575"/>
    </location>
</feature>
<keyword evidence="5" id="KW-0472">Membrane</keyword>
<dbReference type="GO" id="GO:0008270">
    <property type="term" value="F:zinc ion binding"/>
    <property type="evidence" value="ECO:0007669"/>
    <property type="project" value="UniProtKB-KW"/>
</dbReference>
<accession>A0AAV8G7P4</accession>
<feature type="region of interest" description="Disordered" evidence="4">
    <location>
        <begin position="1"/>
        <end position="24"/>
    </location>
</feature>
<keyword evidence="8" id="KW-1185">Reference proteome</keyword>
<dbReference type="Pfam" id="PF23113">
    <property type="entry name" value="MARCHF6_C"/>
    <property type="match status" value="1"/>
</dbReference>
<dbReference type="SMART" id="SM00744">
    <property type="entry name" value="RINGv"/>
    <property type="match status" value="1"/>
</dbReference>
<feature type="transmembrane region" description="Helical" evidence="5">
    <location>
        <begin position="692"/>
        <end position="710"/>
    </location>
</feature>
<feature type="transmembrane region" description="Helical" evidence="5">
    <location>
        <begin position="245"/>
        <end position="263"/>
    </location>
</feature>
<feature type="transmembrane region" description="Helical" evidence="5">
    <location>
        <begin position="652"/>
        <end position="672"/>
    </location>
</feature>
<feature type="domain" description="RING-CH-type" evidence="6">
    <location>
        <begin position="36"/>
        <end position="97"/>
    </location>
</feature>
<evidence type="ECO:0000313" key="8">
    <source>
        <dbReference type="Proteomes" id="UP001140206"/>
    </source>
</evidence>
<evidence type="ECO:0000259" key="6">
    <source>
        <dbReference type="PROSITE" id="PS51292"/>
    </source>
</evidence>
<dbReference type="Proteomes" id="UP001140206">
    <property type="component" value="Chromosome 2"/>
</dbReference>